<keyword evidence="3" id="KW-1185">Reference proteome</keyword>
<evidence type="ECO:0000313" key="3">
    <source>
        <dbReference type="Proteomes" id="UP000680038"/>
    </source>
</evidence>
<dbReference type="EMBL" id="CAJRAF010000002">
    <property type="protein sequence ID" value="CAG5005414.1"/>
    <property type="molecule type" value="Genomic_DNA"/>
</dbReference>
<dbReference type="AlphaFoldDB" id="A0A916JDN5"/>
<gene>
    <name evidence="2" type="ORF">DYBT9275_03577</name>
</gene>
<organism evidence="2 3">
    <name type="scientific">Dyadobacter helix</name>
    <dbReference type="NCBI Taxonomy" id="2822344"/>
    <lineage>
        <taxon>Bacteria</taxon>
        <taxon>Pseudomonadati</taxon>
        <taxon>Bacteroidota</taxon>
        <taxon>Cytophagia</taxon>
        <taxon>Cytophagales</taxon>
        <taxon>Spirosomataceae</taxon>
        <taxon>Dyadobacter</taxon>
    </lineage>
</organism>
<feature type="transmembrane region" description="Helical" evidence="1">
    <location>
        <begin position="290"/>
        <end position="308"/>
    </location>
</feature>
<reference evidence="2" key="1">
    <citation type="submission" date="2021-04" db="EMBL/GenBank/DDBJ databases">
        <authorList>
            <person name="Rodrigo-Torres L."/>
            <person name="Arahal R. D."/>
            <person name="Lucena T."/>
        </authorList>
    </citation>
    <scope>NUCLEOTIDE SEQUENCE</scope>
    <source>
        <strain evidence="2">CECT 9275</strain>
    </source>
</reference>
<comment type="caution">
    <text evidence="2">The sequence shown here is derived from an EMBL/GenBank/DDBJ whole genome shotgun (WGS) entry which is preliminary data.</text>
</comment>
<feature type="transmembrane region" description="Helical" evidence="1">
    <location>
        <begin position="256"/>
        <end position="283"/>
    </location>
</feature>
<keyword evidence="1" id="KW-0472">Membrane</keyword>
<evidence type="ECO:0000313" key="2">
    <source>
        <dbReference type="EMBL" id="CAG5005414.1"/>
    </source>
</evidence>
<feature type="transmembrane region" description="Helical" evidence="1">
    <location>
        <begin position="206"/>
        <end position="225"/>
    </location>
</feature>
<feature type="transmembrane region" description="Helical" evidence="1">
    <location>
        <begin position="93"/>
        <end position="114"/>
    </location>
</feature>
<keyword evidence="1" id="KW-0812">Transmembrane</keyword>
<sequence>MKSVSLISKIRSTSFYLFLKQRLTFDRLVLIGCVLLFLPKIFSEPTGAGMDGSWTMSINMALHKGLTFGREWVFTFGPLGFLSTRQDLYVGRLPFLIFDIFCVCILIYVLSYALKKIKDPVKCLVIPYLLVMTAHNSEINFSLFTLLIFLIFHSHTEKSNVSLLLATFMSVLSFFVKFNLGLISSIVLYGYMLYETVLDRGKAKKNLLFFTVHVVLIAILCRFLHVDLIGYIKGGLHVINNYNDAMFTSPYDFRRYFYFNAGLAIVIILATAVTVIGSLPLLWKTRFDRFIILVTMLALYLGFKQGFTRYSSSGMPYFFFYGAFFVGIAYLFIGHQQLKNRFGTLFGVFIFISPFVSTGLGLSFNKITFPYQNLIFQNPSQRITSEIKIKAQYQIDPAITNRMKGKTVDAFPFEIAYVLYNGLDYNPRPAIQSYQAYNDYLTTLNYNKYISASAPDYIIYEVGPSTDRFRYAFWSDAKSTMAILRNYDYDTTTISNDTLQILKKRELIKPLKISDRRNITASLGKEIQVSDKGKLTWMKAEVNYSVWGKLRRILAQPPILLVEATYEDGHKEIIKGIVSELKAGVFLKDVHTEAQGAHFVKTRGDAPSITKLRFTGSTLDFAQDINISLEDVSFE</sequence>
<protein>
    <submittedName>
        <fullName evidence="2">Uncharacterized protein</fullName>
    </submittedName>
</protein>
<accession>A0A916JDN5</accession>
<keyword evidence="1" id="KW-1133">Transmembrane helix</keyword>
<proteinExistence type="predicted"/>
<name>A0A916JDN5_9BACT</name>
<feature type="transmembrane region" description="Helical" evidence="1">
    <location>
        <begin position="164"/>
        <end position="194"/>
    </location>
</feature>
<feature type="transmembrane region" description="Helical" evidence="1">
    <location>
        <begin position="126"/>
        <end position="152"/>
    </location>
</feature>
<dbReference type="Proteomes" id="UP000680038">
    <property type="component" value="Unassembled WGS sequence"/>
</dbReference>
<feature type="transmembrane region" description="Helical" evidence="1">
    <location>
        <begin position="314"/>
        <end position="333"/>
    </location>
</feature>
<evidence type="ECO:0000256" key="1">
    <source>
        <dbReference type="SAM" id="Phobius"/>
    </source>
</evidence>
<feature type="transmembrane region" description="Helical" evidence="1">
    <location>
        <begin position="345"/>
        <end position="364"/>
    </location>
</feature>